<feature type="binding site" evidence="5">
    <location>
        <position position="177"/>
    </location>
    <ligand>
        <name>molybdate</name>
        <dbReference type="ChEBI" id="CHEBI:36264"/>
    </ligand>
</feature>
<dbReference type="FunFam" id="3.40.190.10:FF:000035">
    <property type="entry name" value="Molybdate ABC transporter substrate-binding protein"/>
    <property type="match status" value="1"/>
</dbReference>
<feature type="binding site" evidence="5">
    <location>
        <position position="96"/>
    </location>
    <ligand>
        <name>molybdate</name>
        <dbReference type="ChEBI" id="CHEBI:36264"/>
    </ligand>
</feature>
<evidence type="ECO:0000256" key="3">
    <source>
        <dbReference type="ARBA" id="ARBA00022723"/>
    </source>
</evidence>
<evidence type="ECO:0000313" key="7">
    <source>
        <dbReference type="Proteomes" id="UP000003560"/>
    </source>
</evidence>
<feature type="binding site" evidence="5">
    <location>
        <position position="233"/>
    </location>
    <ligand>
        <name>molybdate</name>
        <dbReference type="ChEBI" id="CHEBI:36264"/>
    </ligand>
</feature>
<evidence type="ECO:0000256" key="4">
    <source>
        <dbReference type="ARBA" id="ARBA00022729"/>
    </source>
</evidence>
<evidence type="ECO:0000256" key="1">
    <source>
        <dbReference type="ARBA" id="ARBA00009175"/>
    </source>
</evidence>
<dbReference type="GeneID" id="98003582"/>
<reference evidence="6 7" key="1">
    <citation type="submission" date="2008-10" db="EMBL/GenBank/DDBJ databases">
        <title>Draft genome sequence of Collinsella stercoris (DSM 13279).</title>
        <authorList>
            <person name="Sudarsanam P."/>
            <person name="Ley R."/>
            <person name="Guruge J."/>
            <person name="Turnbaugh P.J."/>
            <person name="Mahowald M."/>
            <person name="Liep D."/>
            <person name="Gordon J."/>
        </authorList>
    </citation>
    <scope>NUCLEOTIDE SEQUENCE [LARGE SCALE GENOMIC DNA]</scope>
    <source>
        <strain evidence="6 7">DSM 13279</strain>
    </source>
</reference>
<dbReference type="STRING" id="445975.COLSTE_01925"/>
<dbReference type="PANTHER" id="PTHR30632">
    <property type="entry name" value="MOLYBDATE-BINDING PERIPLASMIC PROTEIN"/>
    <property type="match status" value="1"/>
</dbReference>
<dbReference type="SUPFAM" id="SSF53850">
    <property type="entry name" value="Periplasmic binding protein-like II"/>
    <property type="match status" value="1"/>
</dbReference>
<protein>
    <submittedName>
        <fullName evidence="6">Molybdate ABC transporter, periplasmic molybdate-binding protein</fullName>
    </submittedName>
</protein>
<dbReference type="InterPro" id="IPR050682">
    <property type="entry name" value="ModA/WtpA"/>
</dbReference>
<dbReference type="HOGENOM" id="CLU_065520_3_1_11"/>
<dbReference type="eggNOG" id="COG0725">
    <property type="taxonomic scope" value="Bacteria"/>
</dbReference>
<name>B6GCU7_9ACTN</name>
<comment type="caution">
    <text evidence="6">The sequence shown here is derived from an EMBL/GenBank/DDBJ whole genome shotgun (WGS) entry which is preliminary data.</text>
</comment>
<dbReference type="GO" id="GO:0030973">
    <property type="term" value="F:molybdate ion binding"/>
    <property type="evidence" value="ECO:0007669"/>
    <property type="project" value="UniProtKB-ARBA"/>
</dbReference>
<dbReference type="OrthoDB" id="3172445at2"/>
<evidence type="ECO:0000256" key="2">
    <source>
        <dbReference type="ARBA" id="ARBA00022505"/>
    </source>
</evidence>
<dbReference type="EMBL" id="ABXJ01000110">
    <property type="protein sequence ID" value="EEA89938.1"/>
    <property type="molecule type" value="Genomic_DNA"/>
</dbReference>
<keyword evidence="2 5" id="KW-0500">Molybdenum</keyword>
<dbReference type="GO" id="GO:0046872">
    <property type="term" value="F:metal ion binding"/>
    <property type="evidence" value="ECO:0007669"/>
    <property type="project" value="UniProtKB-KW"/>
</dbReference>
<dbReference type="Gene3D" id="3.40.190.10">
    <property type="entry name" value="Periplasmic binding protein-like II"/>
    <property type="match status" value="2"/>
</dbReference>
<dbReference type="GO" id="GO:1901359">
    <property type="term" value="F:tungstate binding"/>
    <property type="evidence" value="ECO:0007669"/>
    <property type="project" value="UniProtKB-ARBA"/>
</dbReference>
<sequence length="299" mass="30644">MKTTQHGASAAASTPACALTRRSVIALGVSPLMAGVLAGCGGGGDAVAPGSGATAGDSVELQIFAANSLEKALPEVQALYTERTGVTFADTQFKASGDLIEQMRAGAPADVLITASTGTMDTATQAELVDASTRLDMFANDLVIVRAEGSNIQVGSLEDVANVDGKIAIGDAVTVPAGKYANQALNSVGLYTGAAGDDGEYAPVLADRVALADKVGTAAAYVRTGDAAIGFVYSSDIFRYDGIEQVLVCPESSHKPIVYPGAVSASSQEKEAAEEFLAFCMDDPEAQKIWARYGFELMG</sequence>
<keyword evidence="4" id="KW-0732">Signal</keyword>
<dbReference type="PIRSF" id="PIRSF004846">
    <property type="entry name" value="ModA"/>
    <property type="match status" value="1"/>
</dbReference>
<dbReference type="NCBIfam" id="TIGR01256">
    <property type="entry name" value="modA"/>
    <property type="match status" value="1"/>
</dbReference>
<keyword evidence="7" id="KW-1185">Reference proteome</keyword>
<organism evidence="6 7">
    <name type="scientific">Collinsella stercoris DSM 13279</name>
    <dbReference type="NCBI Taxonomy" id="445975"/>
    <lineage>
        <taxon>Bacteria</taxon>
        <taxon>Bacillati</taxon>
        <taxon>Actinomycetota</taxon>
        <taxon>Coriobacteriia</taxon>
        <taxon>Coriobacteriales</taxon>
        <taxon>Coriobacteriaceae</taxon>
        <taxon>Collinsella</taxon>
    </lineage>
</organism>
<dbReference type="AlphaFoldDB" id="B6GCU7"/>
<proteinExistence type="inferred from homology"/>
<evidence type="ECO:0000256" key="5">
    <source>
        <dbReference type="PIRSR" id="PIRSR004846-1"/>
    </source>
</evidence>
<reference evidence="6 7" key="2">
    <citation type="submission" date="2008-10" db="EMBL/GenBank/DDBJ databases">
        <authorList>
            <person name="Fulton L."/>
            <person name="Clifton S."/>
            <person name="Fulton B."/>
            <person name="Xu J."/>
            <person name="Minx P."/>
            <person name="Pepin K.H."/>
            <person name="Johnson M."/>
            <person name="Thiruvilangam P."/>
            <person name="Bhonagiri V."/>
            <person name="Nash W.E."/>
            <person name="Mardis E.R."/>
            <person name="Wilson R.K."/>
        </authorList>
    </citation>
    <scope>NUCLEOTIDE SEQUENCE [LARGE SCALE GENOMIC DNA]</scope>
    <source>
        <strain evidence="6 7">DSM 13279</strain>
    </source>
</reference>
<comment type="similarity">
    <text evidence="1">Belongs to the bacterial solute-binding protein ModA family.</text>
</comment>
<keyword evidence="3 5" id="KW-0479">Metal-binding</keyword>
<evidence type="ECO:0000313" key="6">
    <source>
        <dbReference type="EMBL" id="EEA89938.1"/>
    </source>
</evidence>
<gene>
    <name evidence="6" type="primary">modA</name>
    <name evidence="6" type="ORF">COLSTE_01925</name>
</gene>
<dbReference type="InterPro" id="IPR005950">
    <property type="entry name" value="ModA"/>
</dbReference>
<feature type="binding site" evidence="5">
    <location>
        <position position="68"/>
    </location>
    <ligand>
        <name>molybdate</name>
        <dbReference type="ChEBI" id="CHEBI:36264"/>
    </ligand>
</feature>
<feature type="binding site" evidence="5">
    <location>
        <position position="215"/>
    </location>
    <ligand>
        <name>molybdate</name>
        <dbReference type="ChEBI" id="CHEBI:36264"/>
    </ligand>
</feature>
<dbReference type="RefSeq" id="WP_006721554.1">
    <property type="nucleotide sequence ID" value="NZ_CP085935.1"/>
</dbReference>
<accession>B6GCU7</accession>
<dbReference type="PANTHER" id="PTHR30632:SF0">
    <property type="entry name" value="SULFATE-BINDING PROTEIN"/>
    <property type="match status" value="1"/>
</dbReference>
<dbReference type="Pfam" id="PF13531">
    <property type="entry name" value="SBP_bac_11"/>
    <property type="match status" value="1"/>
</dbReference>
<dbReference type="GO" id="GO:0015689">
    <property type="term" value="P:molybdate ion transport"/>
    <property type="evidence" value="ECO:0007669"/>
    <property type="project" value="InterPro"/>
</dbReference>
<dbReference type="Proteomes" id="UP000003560">
    <property type="component" value="Unassembled WGS sequence"/>
</dbReference>